<dbReference type="Pfam" id="PF04266">
    <property type="entry name" value="ASCH"/>
    <property type="match status" value="1"/>
</dbReference>
<dbReference type="PANTHER" id="PTHR39203:SF1">
    <property type="entry name" value="CYTOPLASMIC PROTEIN"/>
    <property type="match status" value="1"/>
</dbReference>
<evidence type="ECO:0000313" key="3">
    <source>
        <dbReference type="Proteomes" id="UP000240212"/>
    </source>
</evidence>
<dbReference type="InterPro" id="IPR015947">
    <property type="entry name" value="PUA-like_sf"/>
</dbReference>
<dbReference type="OrthoDB" id="9807542at2"/>
<protein>
    <submittedName>
        <fullName evidence="2">ASCH domain-containing protein</fullName>
    </submittedName>
</protein>
<dbReference type="PANTHER" id="PTHR39203">
    <property type="entry name" value="CYTOPLASMIC PROTEIN-RELATED"/>
    <property type="match status" value="1"/>
</dbReference>
<organism evidence="2 3">
    <name type="scientific">Siccibacter turicensis</name>
    <dbReference type="NCBI Taxonomy" id="357233"/>
    <lineage>
        <taxon>Bacteria</taxon>
        <taxon>Pseudomonadati</taxon>
        <taxon>Pseudomonadota</taxon>
        <taxon>Gammaproteobacteria</taxon>
        <taxon>Enterobacterales</taxon>
        <taxon>Enterobacteriaceae</taxon>
        <taxon>Siccibacter</taxon>
    </lineage>
</organism>
<dbReference type="SMART" id="SM01022">
    <property type="entry name" value="ASCH"/>
    <property type="match status" value="1"/>
</dbReference>
<dbReference type="STRING" id="1388748.GCA_000463155_00979"/>
<dbReference type="InterPro" id="IPR007374">
    <property type="entry name" value="ASCH_domain"/>
</dbReference>
<comment type="caution">
    <text evidence="2">The sequence shown here is derived from an EMBL/GenBank/DDBJ whole genome shotgun (WGS) entry which is preliminary data.</text>
</comment>
<dbReference type="CDD" id="cd06553">
    <property type="entry name" value="ASCH_Ef3133_like"/>
    <property type="match status" value="1"/>
</dbReference>
<dbReference type="SUPFAM" id="SSF88697">
    <property type="entry name" value="PUA domain-like"/>
    <property type="match status" value="1"/>
</dbReference>
<name>A0A2P8VGH9_9ENTR</name>
<gene>
    <name evidence="2" type="ORF">C7G83_16500</name>
</gene>
<dbReference type="PIRSF" id="PIRSF021320">
    <property type="entry name" value="DUF984"/>
    <property type="match status" value="1"/>
</dbReference>
<evidence type="ECO:0000313" key="2">
    <source>
        <dbReference type="EMBL" id="PSN06612.1"/>
    </source>
</evidence>
<reference evidence="2 3" key="1">
    <citation type="submission" date="2018-03" db="EMBL/GenBank/DDBJ databases">
        <title>Draft genome sequence of the first documented clinical Siccibacter turicensis isolate in Austria.</title>
        <authorList>
            <person name="Lepuschitz S."/>
            <person name="Pekard-Amenitsch S."/>
            <person name="Haunold R."/>
            <person name="Schill S."/>
            <person name="Mach R."/>
            <person name="Allerberger F."/>
            <person name="Ruppitsch W."/>
            <person name="Forsythe S.J."/>
        </authorList>
    </citation>
    <scope>NUCLEOTIDE SEQUENCE [LARGE SCALE GENOMIC DNA]</scope>
    <source>
        <strain evidence="2 3">6100069499-17</strain>
    </source>
</reference>
<accession>A0A2P8VGH9</accession>
<dbReference type="Gene3D" id="3.10.400.10">
    <property type="entry name" value="Sulfate adenylyltransferase"/>
    <property type="match status" value="1"/>
</dbReference>
<keyword evidence="3" id="KW-1185">Reference proteome</keyword>
<evidence type="ECO:0000259" key="1">
    <source>
        <dbReference type="SMART" id="SM01022"/>
    </source>
</evidence>
<dbReference type="EMBL" id="PYEP01000007">
    <property type="protein sequence ID" value="PSN06612.1"/>
    <property type="molecule type" value="Genomic_DNA"/>
</dbReference>
<dbReference type="InterPro" id="IPR009326">
    <property type="entry name" value="DUF984"/>
</dbReference>
<feature type="domain" description="ASCH" evidence="1">
    <location>
        <begin position="19"/>
        <end position="136"/>
    </location>
</feature>
<dbReference type="Proteomes" id="UP000240212">
    <property type="component" value="Unassembled WGS sequence"/>
</dbReference>
<dbReference type="AlphaFoldDB" id="A0A2P8VGH9"/>
<sequence length="139" mass="15538">MNMDQLTSLKERYPGAHVWAFGDSPELADELLNYVIHGDKRATCSAASAFNEEGFKVFPGDYHIILNGAGEPACVIRTHTLRLVRYCDVTPELAALEGEGDKSLAYWRDGHETFFTRAGCFSPDMELIFEEFALIETLS</sequence>
<proteinExistence type="predicted"/>